<dbReference type="InterPro" id="IPR041242">
    <property type="entry name" value="HNHc_6"/>
</dbReference>
<sequence>MESGKAYYRNNMWVIVPDKNINLEHIAILNDGLINGVPIQFEFTDPRKVHPKQRTLFFALLNDIHEWSGMPKEKLKEYFYKRYSKMTSGKEISLADNTENTVSDANKLIKDVINFIFEFDVPVRNGYKLLPRNESYFIYKCLLKDKCVICGKKADFHHVEGSVVGMGNNRNKIDHSKRELYPLCRFHHQEIERLNNKRFETKYHIHVKGLKLPPEILKKLGVKGKYGD</sequence>
<dbReference type="RefSeq" id="WP_065867012.1">
    <property type="nucleotide sequence ID" value="NZ_CP065330.1"/>
</dbReference>
<name>A0A1C1ZMP2_LIMRT</name>
<evidence type="ECO:0000313" key="2">
    <source>
        <dbReference type="Proteomes" id="UP000216122"/>
    </source>
</evidence>
<comment type="caution">
    <text evidence="1">The sequence shown here is derived from an EMBL/GenBank/DDBJ whole genome shotgun (WGS) entry which is preliminary data.</text>
</comment>
<gene>
    <name evidence="1" type="ORF">CBG21_05015</name>
</gene>
<reference evidence="1 2" key="2">
    <citation type="submission" date="2017-09" db="EMBL/GenBank/DDBJ databases">
        <title>Tripartite evolution among Lactobacillus johnsonii, Lactobacillus taiwanensis, Lactobacillus reuteri and their rodent host.</title>
        <authorList>
            <person name="Wang T."/>
            <person name="Knowles S."/>
            <person name="Cheng C."/>
        </authorList>
    </citation>
    <scope>NUCLEOTIDE SEQUENCE [LARGE SCALE GENOMIC DNA]</scope>
    <source>
        <strain evidence="1 2">103v</strain>
    </source>
</reference>
<reference evidence="2" key="1">
    <citation type="submission" date="2017-05" db="EMBL/GenBank/DDBJ databases">
        <authorList>
            <person name="Lin X.B."/>
            <person name="Stothard P."/>
            <person name="Tasseva G."/>
            <person name="Walter J."/>
        </authorList>
    </citation>
    <scope>NUCLEOTIDE SEQUENCE [LARGE SCALE GENOMIC DNA]</scope>
    <source>
        <strain evidence="2">103v</strain>
    </source>
</reference>
<protein>
    <recommendedName>
        <fullName evidence="3">DUF968 domain-containing protein</fullName>
    </recommendedName>
</protein>
<organism evidence="1 2">
    <name type="scientific">Limosilactobacillus reuteri</name>
    <name type="common">Lactobacillus reuteri</name>
    <dbReference type="NCBI Taxonomy" id="1598"/>
    <lineage>
        <taxon>Bacteria</taxon>
        <taxon>Bacillati</taxon>
        <taxon>Bacillota</taxon>
        <taxon>Bacilli</taxon>
        <taxon>Lactobacillales</taxon>
        <taxon>Lactobacillaceae</taxon>
        <taxon>Limosilactobacillus</taxon>
    </lineage>
</organism>
<evidence type="ECO:0008006" key="3">
    <source>
        <dbReference type="Google" id="ProtNLM"/>
    </source>
</evidence>
<dbReference type="EMBL" id="NGQC01000031">
    <property type="protein sequence ID" value="OYT03634.1"/>
    <property type="molecule type" value="Genomic_DNA"/>
</dbReference>
<evidence type="ECO:0000313" key="1">
    <source>
        <dbReference type="EMBL" id="OYT03634.1"/>
    </source>
</evidence>
<accession>A0A1C1ZMP2</accession>
<proteinExistence type="predicted"/>
<dbReference type="Proteomes" id="UP000216122">
    <property type="component" value="Unassembled WGS sequence"/>
</dbReference>
<dbReference type="AlphaFoldDB" id="A0A1C1ZMP2"/>
<dbReference type="Pfam" id="PF16784">
    <property type="entry name" value="HNHc_6"/>
    <property type="match status" value="1"/>
</dbReference>